<feature type="transmembrane region" description="Helical" evidence="11">
    <location>
        <begin position="53"/>
        <end position="74"/>
    </location>
</feature>
<dbReference type="PANTHER" id="PTHR43221:SF2">
    <property type="entry name" value="PROTEASE HTPX HOMOLOG"/>
    <property type="match status" value="1"/>
</dbReference>
<keyword evidence="7" id="KW-0862">Zinc</keyword>
<protein>
    <submittedName>
        <fullName evidence="13">M48 family metallopeptidase</fullName>
    </submittedName>
</protein>
<evidence type="ECO:0000256" key="10">
    <source>
        <dbReference type="ARBA" id="ARBA00023136"/>
    </source>
</evidence>
<evidence type="ECO:0000256" key="7">
    <source>
        <dbReference type="ARBA" id="ARBA00022833"/>
    </source>
</evidence>
<evidence type="ECO:0000313" key="13">
    <source>
        <dbReference type="EMBL" id="MDJ1184255.1"/>
    </source>
</evidence>
<evidence type="ECO:0000256" key="9">
    <source>
        <dbReference type="ARBA" id="ARBA00023049"/>
    </source>
</evidence>
<gene>
    <name evidence="13" type="ORF">PMH09_13800</name>
</gene>
<accession>A0ABT7BYJ2</accession>
<keyword evidence="6" id="KW-0378">Hydrolase</keyword>
<dbReference type="CDD" id="cd07340">
    <property type="entry name" value="M48B_Htpx_like"/>
    <property type="match status" value="1"/>
</dbReference>
<keyword evidence="8 11" id="KW-1133">Transmembrane helix</keyword>
<name>A0ABT7BYJ2_9CYAN</name>
<reference evidence="13 14" key="1">
    <citation type="submission" date="2023-01" db="EMBL/GenBank/DDBJ databases">
        <title>Novel diversity within Roseofilum (Cyanobacteria; Desertifilaceae) from marine benthic mats with descriptions of four novel species.</title>
        <authorList>
            <person name="Wang Y."/>
            <person name="Berthold D.E."/>
            <person name="Hu J."/>
            <person name="Lefler F.W."/>
            <person name="Laughinghouse H.D. IV."/>
        </authorList>
    </citation>
    <scope>NUCLEOTIDE SEQUENCE [LARGE SCALE GENOMIC DNA]</scope>
    <source>
        <strain evidence="13 14">BLCC-M143</strain>
    </source>
</reference>
<evidence type="ECO:0000256" key="8">
    <source>
        <dbReference type="ARBA" id="ARBA00022989"/>
    </source>
</evidence>
<dbReference type="InterPro" id="IPR050083">
    <property type="entry name" value="HtpX_protease"/>
</dbReference>
<dbReference type="PANTHER" id="PTHR43221">
    <property type="entry name" value="PROTEASE HTPX"/>
    <property type="match status" value="1"/>
</dbReference>
<evidence type="ECO:0000256" key="5">
    <source>
        <dbReference type="ARBA" id="ARBA00022723"/>
    </source>
</evidence>
<dbReference type="Proteomes" id="UP001232992">
    <property type="component" value="Unassembled WGS sequence"/>
</dbReference>
<comment type="cofactor">
    <cofactor evidence="1">
        <name>Zn(2+)</name>
        <dbReference type="ChEBI" id="CHEBI:29105"/>
    </cofactor>
</comment>
<keyword evidence="5" id="KW-0479">Metal-binding</keyword>
<evidence type="ECO:0000259" key="12">
    <source>
        <dbReference type="Pfam" id="PF01435"/>
    </source>
</evidence>
<feature type="domain" description="Peptidase M48" evidence="12">
    <location>
        <begin position="101"/>
        <end position="325"/>
    </location>
</feature>
<feature type="transmembrane region" description="Helical" evidence="11">
    <location>
        <begin position="15"/>
        <end position="41"/>
    </location>
</feature>
<evidence type="ECO:0000256" key="6">
    <source>
        <dbReference type="ARBA" id="ARBA00022801"/>
    </source>
</evidence>
<keyword evidence="3" id="KW-0645">Protease</keyword>
<keyword evidence="4 11" id="KW-0812">Transmembrane</keyword>
<evidence type="ECO:0000256" key="11">
    <source>
        <dbReference type="SAM" id="Phobius"/>
    </source>
</evidence>
<dbReference type="Pfam" id="PF01435">
    <property type="entry name" value="Peptidase_M48"/>
    <property type="match status" value="1"/>
</dbReference>
<comment type="caution">
    <text evidence="13">The sequence shown here is derived from an EMBL/GenBank/DDBJ whole genome shotgun (WGS) entry which is preliminary data.</text>
</comment>
<sequence length="635" mass="70113">MNFFEHQDRARRQTVYLIFLFAIAIIGTILALYAVFAIAVAMELETSIWQPELLVLISLIVIGTVTIGSAIKLWQLRAGGKIVAFSMGGRLVNSDTQDLLERRLLNVVEEMAIASGVSVPPVYLMDYEPGINAFAAGFTINDAVIGVTRGSLEQLSREQLQGVIAHEFSHIIHGDMRLNLYLIGVVQGILLIHLCGRELLRLISNGPRSKRKKQGLIVIAALALFIVGYIGFICGRLIKSAIGRQREFLADASAVQYTRNPWGISGALRQIGGLKAGSNIKAPKAEEASHLFFGEAVKSLDFHVSLNRLLATHPPLQERIKRLENLPDGALSPGEITSANPDIESLETNVAAGFQPAATVRTAPGSIVTKIGSTHPAYLNYARSLLAQLPEVLQTAVRKASGAEVILYGLLLNFQDTSVRDRQISHLKQTESPQHLDRLWQVVPDLRSLDPHYRLPLVDLAIPPLREISPERYSHIDRQIEILIQADGKLSLSEYSLQVVFNHRLAPYFNNDLIPKIRYTTFKEIGNDCAIILSGLAEMSDRPADAFNVGIARIADVTDCPIPRKLIPTNIISIRRSLKKLVQTSPKIKQTIVDACAYTVLCDRQVRVTEAELLRTIIILLDCPIPPFLEDIASE</sequence>
<dbReference type="EMBL" id="JAQOSQ010000013">
    <property type="protein sequence ID" value="MDJ1184255.1"/>
    <property type="molecule type" value="Genomic_DNA"/>
</dbReference>
<keyword evidence="9" id="KW-0482">Metalloprotease</keyword>
<feature type="transmembrane region" description="Helical" evidence="11">
    <location>
        <begin position="216"/>
        <end position="238"/>
    </location>
</feature>
<evidence type="ECO:0000256" key="4">
    <source>
        <dbReference type="ARBA" id="ARBA00022692"/>
    </source>
</evidence>
<dbReference type="Gene3D" id="3.30.2010.10">
    <property type="entry name" value="Metalloproteases ('zincins'), catalytic domain"/>
    <property type="match status" value="1"/>
</dbReference>
<evidence type="ECO:0000313" key="14">
    <source>
        <dbReference type="Proteomes" id="UP001232992"/>
    </source>
</evidence>
<evidence type="ECO:0000256" key="1">
    <source>
        <dbReference type="ARBA" id="ARBA00001947"/>
    </source>
</evidence>
<dbReference type="InterPro" id="IPR001915">
    <property type="entry name" value="Peptidase_M48"/>
</dbReference>
<proteinExistence type="predicted"/>
<evidence type="ECO:0000256" key="2">
    <source>
        <dbReference type="ARBA" id="ARBA00022475"/>
    </source>
</evidence>
<organism evidence="13 14">
    <name type="scientific">Roseofilum casamattae BLCC-M143</name>
    <dbReference type="NCBI Taxonomy" id="3022442"/>
    <lineage>
        <taxon>Bacteria</taxon>
        <taxon>Bacillati</taxon>
        <taxon>Cyanobacteriota</taxon>
        <taxon>Cyanophyceae</taxon>
        <taxon>Desertifilales</taxon>
        <taxon>Desertifilaceae</taxon>
        <taxon>Roseofilum</taxon>
        <taxon>Roseofilum casamattae</taxon>
    </lineage>
</organism>
<evidence type="ECO:0000256" key="3">
    <source>
        <dbReference type="ARBA" id="ARBA00022670"/>
    </source>
</evidence>
<dbReference type="RefSeq" id="WP_283758909.1">
    <property type="nucleotide sequence ID" value="NZ_JAQOSQ010000013.1"/>
</dbReference>
<keyword evidence="14" id="KW-1185">Reference proteome</keyword>
<keyword evidence="2" id="KW-1003">Cell membrane</keyword>
<keyword evidence="10 11" id="KW-0472">Membrane</keyword>